<dbReference type="EMBL" id="MWQO01000054">
    <property type="protein sequence ID" value="THD07891.1"/>
    <property type="molecule type" value="Genomic_DNA"/>
</dbReference>
<evidence type="ECO:0008006" key="4">
    <source>
        <dbReference type="Google" id="ProtNLM"/>
    </source>
</evidence>
<accession>A0A4V3USS5</accession>
<dbReference type="InterPro" id="IPR009883">
    <property type="entry name" value="YgfX"/>
</dbReference>
<dbReference type="STRING" id="993689.GCA_002077135_02851"/>
<comment type="caution">
    <text evidence="2">The sequence shown here is derived from an EMBL/GenBank/DDBJ whole genome shotgun (WGS) entry which is preliminary data.</text>
</comment>
<gene>
    <name evidence="2" type="ORF">B1806_14190</name>
</gene>
<organism evidence="2 3">
    <name type="scientific">Metallibacterium scheffleri</name>
    <dbReference type="NCBI Taxonomy" id="993689"/>
    <lineage>
        <taxon>Bacteria</taxon>
        <taxon>Pseudomonadati</taxon>
        <taxon>Pseudomonadota</taxon>
        <taxon>Gammaproteobacteria</taxon>
        <taxon>Lysobacterales</taxon>
        <taxon>Rhodanobacteraceae</taxon>
        <taxon>Metallibacterium</taxon>
    </lineage>
</organism>
<keyword evidence="3" id="KW-1185">Reference proteome</keyword>
<evidence type="ECO:0000313" key="2">
    <source>
        <dbReference type="EMBL" id="THD07891.1"/>
    </source>
</evidence>
<dbReference type="RefSeq" id="WP_081128784.1">
    <property type="nucleotide sequence ID" value="NZ_DAHXOC010000006.1"/>
</dbReference>
<proteinExistence type="predicted"/>
<keyword evidence="1" id="KW-0812">Transmembrane</keyword>
<feature type="transmembrane region" description="Helical" evidence="1">
    <location>
        <begin position="45"/>
        <end position="61"/>
    </location>
</feature>
<dbReference type="Pfam" id="PF07254">
    <property type="entry name" value="Cpta_toxin"/>
    <property type="match status" value="1"/>
</dbReference>
<reference evidence="2 3" key="1">
    <citation type="submission" date="2017-02" db="EMBL/GenBank/DDBJ databases">
        <title>Whole genome sequencing of Metallibacterium scheffleri DSM 24874 (T).</title>
        <authorList>
            <person name="Kumar S."/>
            <person name="Patil P."/>
            <person name="Patil P.B."/>
        </authorList>
    </citation>
    <scope>NUCLEOTIDE SEQUENCE [LARGE SCALE GENOMIC DNA]</scope>
    <source>
        <strain evidence="2 3">DSM 24874</strain>
    </source>
</reference>
<keyword evidence="1" id="KW-0472">Membrane</keyword>
<protein>
    <recommendedName>
        <fullName evidence="4">Toxin CptA</fullName>
    </recommendedName>
</protein>
<dbReference type="Proteomes" id="UP000307749">
    <property type="component" value="Unassembled WGS sequence"/>
</dbReference>
<evidence type="ECO:0000313" key="3">
    <source>
        <dbReference type="Proteomes" id="UP000307749"/>
    </source>
</evidence>
<evidence type="ECO:0000256" key="1">
    <source>
        <dbReference type="SAM" id="Phobius"/>
    </source>
</evidence>
<sequence length="141" mass="15451">MTSAPALRIELRASPSLLLALMLIAALAVLSLLLADIPWPLRGTGIGLIVVLAALAARHLLRPPISSFELGREDARIWRGADVMPAQWRAARVFGPLLVLRLVWSDGPRPHAATLWLLPDSLDADQHRALRMRLSAQAHTR</sequence>
<name>A0A4V3USS5_9GAMM</name>
<keyword evidence="1" id="KW-1133">Transmembrane helix</keyword>
<dbReference type="OrthoDB" id="5955251at2"/>
<dbReference type="AlphaFoldDB" id="A0A4V3USS5"/>